<sequence length="420" mass="44744">MSDSGTPAQARISLFVGKGGVGKSTLASATAVCDAGAGQRVLVVSTDQAHSLGDVLGIAVPPTGQGDPVRVLAYDPEAGGGFLDALALDTLALLEGRWLHVVETLDRRFPGSELSSIAPEELCALPGIQEVLGLHAVGELAAARRWDRIVVDCASTADALRMLTLPATFGLYVERAWPRHRRLSIGADDGRSAVLAELLERIRASVERLSTLLTDGALVSAHLVLTPERVVAAEAVRTLGSLALMGVRVEELLVNQLLVQDENYEYRSLPDHPAFHWYAERIGEQRAVLDDLDATIGDVALVLVPHLAGEPIGPKALGGLLDSARRRQGSAPPGPLQPIVDLESGSGLASIYRLRLALPQLDPGTLTLGRADDDLIVSAGGMRRRVRLASVLRRCTVLDAHLRGGELTVRFRPNPEVWPT</sequence>
<dbReference type="RefSeq" id="WP_003914048.1">
    <property type="nucleotide sequence ID" value="NZ_CP063804.1"/>
</dbReference>
<dbReference type="GO" id="GO:0005524">
    <property type="term" value="F:ATP binding"/>
    <property type="evidence" value="ECO:0007669"/>
    <property type="project" value="InterPro"/>
</dbReference>
<dbReference type="PANTHER" id="PTHR10803">
    <property type="entry name" value="ARSENICAL PUMP-DRIVING ATPASE ARSENITE-TRANSLOCATING ATPASE"/>
    <property type="match status" value="1"/>
</dbReference>
<dbReference type="Gene3D" id="2.60.40.790">
    <property type="match status" value="1"/>
</dbReference>
<dbReference type="InterPro" id="IPR025723">
    <property type="entry name" value="ArsA/GET3_ATPase-like"/>
</dbReference>
<organism evidence="4">
    <name type="scientific">Mycobacterium orygis</name>
    <dbReference type="NCBI Taxonomy" id="1305738"/>
    <lineage>
        <taxon>Bacteria</taxon>
        <taxon>Bacillati</taxon>
        <taxon>Actinomycetota</taxon>
        <taxon>Actinomycetes</taxon>
        <taxon>Mycobacteriales</taxon>
        <taxon>Mycobacteriaceae</taxon>
        <taxon>Mycobacterium</taxon>
        <taxon>Mycobacterium tuberculosis complex</taxon>
    </lineage>
</organism>
<feature type="domain" description="ArsA HSP20-like" evidence="3">
    <location>
        <begin position="351"/>
        <end position="411"/>
    </location>
</feature>
<comment type="similarity">
    <text evidence="1">Belongs to the arsA ATPase family.</text>
</comment>
<dbReference type="InterPro" id="IPR040612">
    <property type="entry name" value="ArsA_HSP20-like"/>
</dbReference>
<dbReference type="InterPro" id="IPR008978">
    <property type="entry name" value="HSP20-like_chaperone"/>
</dbReference>
<reference evidence="4" key="1">
    <citation type="submission" date="2023-11" db="EMBL/GenBank/DDBJ databases">
        <authorList>
            <person name="Bhowmick S.K."/>
            <person name="Gandham S."/>
            <person name="Kumar R."/>
            <person name="Praharaj M.R."/>
            <person name="Maity H.K."/>
            <person name="Sarkar U."/>
            <person name="Dey B."/>
        </authorList>
    </citation>
    <scope>NUCLEOTIDE SEQUENCE</scope>
    <source>
        <strain evidence="4">NIAB_BDWBCSHFL_1</strain>
    </source>
</reference>
<dbReference type="Gene3D" id="3.40.50.300">
    <property type="entry name" value="P-loop containing nucleotide triphosphate hydrolases"/>
    <property type="match status" value="1"/>
</dbReference>
<dbReference type="SMR" id="A0AAU0QCG0"/>
<feature type="domain" description="ArsA/GET3 Anion-transporting ATPase-like" evidence="2">
    <location>
        <begin position="11"/>
        <end position="317"/>
    </location>
</feature>
<dbReference type="AlphaFoldDB" id="A0AAU0QCG0"/>
<dbReference type="SUPFAM" id="SSF52540">
    <property type="entry name" value="P-loop containing nucleoside triphosphate hydrolases"/>
    <property type="match status" value="1"/>
</dbReference>
<dbReference type="Pfam" id="PF17886">
    <property type="entry name" value="ArsA_HSP20"/>
    <property type="match status" value="1"/>
</dbReference>
<evidence type="ECO:0000259" key="2">
    <source>
        <dbReference type="Pfam" id="PF02374"/>
    </source>
</evidence>
<evidence type="ECO:0000313" key="4">
    <source>
        <dbReference type="EMBL" id="WPF64201.1"/>
    </source>
</evidence>
<dbReference type="KEGG" id="mory:MO_002286"/>
<evidence type="ECO:0000259" key="3">
    <source>
        <dbReference type="Pfam" id="PF17886"/>
    </source>
</evidence>
<dbReference type="EMBL" id="CP138660">
    <property type="protein sequence ID" value="WPF64201.1"/>
    <property type="molecule type" value="Genomic_DNA"/>
</dbReference>
<name>A0AAU0QCG0_9MYCO</name>
<accession>A0AAU0QCG0</accession>
<dbReference type="Pfam" id="PF02374">
    <property type="entry name" value="ArsA_ATPase"/>
    <property type="match status" value="1"/>
</dbReference>
<gene>
    <name evidence="4" type="ORF">MO_002286</name>
</gene>
<dbReference type="InterPro" id="IPR016300">
    <property type="entry name" value="ATPase_ArsA/GET3"/>
</dbReference>
<dbReference type="GO" id="GO:0016887">
    <property type="term" value="F:ATP hydrolysis activity"/>
    <property type="evidence" value="ECO:0007669"/>
    <property type="project" value="InterPro"/>
</dbReference>
<proteinExistence type="inferred from homology"/>
<evidence type="ECO:0000256" key="1">
    <source>
        <dbReference type="ARBA" id="ARBA00011040"/>
    </source>
</evidence>
<protein>
    <submittedName>
        <fullName evidence="4">ArsA family ATPase</fullName>
    </submittedName>
</protein>
<dbReference type="PANTHER" id="PTHR10803:SF3">
    <property type="entry name" value="ATPASE GET3"/>
    <property type="match status" value="1"/>
</dbReference>
<dbReference type="FunFam" id="2.60.40.790:FF:000052">
    <property type="entry name" value="ArsA family ATPase"/>
    <property type="match status" value="1"/>
</dbReference>
<dbReference type="CDD" id="cd02035">
    <property type="entry name" value="ArsA"/>
    <property type="match status" value="1"/>
</dbReference>
<dbReference type="InterPro" id="IPR027417">
    <property type="entry name" value="P-loop_NTPase"/>
</dbReference>